<dbReference type="Proteomes" id="UP000646749">
    <property type="component" value="Unassembled WGS sequence"/>
</dbReference>
<proteinExistence type="predicted"/>
<dbReference type="Pfam" id="PF13365">
    <property type="entry name" value="Trypsin_2"/>
    <property type="match status" value="1"/>
</dbReference>
<dbReference type="SUPFAM" id="SSF52540">
    <property type="entry name" value="P-loop containing nucleoside triphosphate hydrolases"/>
    <property type="match status" value="1"/>
</dbReference>
<evidence type="ECO:0000313" key="2">
    <source>
        <dbReference type="Proteomes" id="UP000646749"/>
    </source>
</evidence>
<dbReference type="RefSeq" id="WP_203869567.1">
    <property type="nucleotide sequence ID" value="NZ_BONW01000034.1"/>
</dbReference>
<gene>
    <name evidence="1" type="ORF">Pen02_61100</name>
</gene>
<name>A0ABQ4E957_9ACTN</name>
<sequence length="1365" mass="148376">MARDTEPRPGRVAGVFVHCPPETEYPYFGTGYQISDRLVLTAGHVFDKVPADCGPDGVSLLVELGGDGKSRRATCVWRGHDGVDLALLRLDEPPPEQVAPVRLGRVDRTRATTVSAVAMGFPKHAELRIRETGEGRRGRTQTLGRILTGADPARPGTLDFQLDATPAPAPTPDDSPWRGMSGAAVFTDESHLLVGVFREHLPDGGGSQHTVGALDAVTDQRWRDLLAAEDIQPDPRPVLPDGWNRGCPALTAYGDHADKLTAEKPFLTPGRLPFVDPGDHPSSPGRVLAALTRTAESADPQLGVMLAGIPGVGKTRLCLETAALAEREGWVVIHLGEPGHRASIEDAWRSVQVLSAPVLLVVEDLEWLADTTAETVRALRDGAHNVGARVAVLGPVRTAALRRTGGKLKPGGAFEVIEVRADPGYQAAIVRRAVRTAAGAAVDQTGEAHVLTICRGIPAIAVMLARYYNDAASEGLDISTAVPLGGDDVAGWLGKVLDREELRLPSVPEGEPSPKPDGRLTAAAWIAAATPQSVGTLESALEKRGKILSPLGNPWQPSRLLDSLCRAGILSRSDDTIRTVHDLYADHLLTRVLVEPDSGTDDHGSGAIRVKVLRRTLKPGLDDQRVLRNVAVALQRLRESLGEPTGLALDSAVAQWCVDKAEKLTALLDGDPDGQTLDTLLRLPSWRPGIRRLVEPIAESWLRRHFRDPKSRDGVLATASCLDPQVGYPYVMGWLSHNLSNPRAAFAFHRLSPPEGLDAAYDEWTVERAFWWLAQNAPHPNASFVLRDLLDHSRRLGLPPGHPHAARVVAWALGWLRRNGSHRNASYVAPPLVQRPELTGADLEATALFLLDRIAPREPYNASFALEAVLARQRQRRDLPDAVVRKAVKESLRWLRDPRGYGLRPEAAYVLENLIIPDRRSRDSFVDAVGLALNWLRKNPGVKETGRVLDRMLHLARRETDKWARLSEDESADLATLTLSWLFGPQTTRIARVSVLGALLKTRLIDDDADSLRRCADEALALYRETPSPTVARDLLPALLAKTSRLADLRADLLALTFAHVARHPRDPHTSYPMTSLLSRHDLTPEEYATALAATLEWLGAHPSDESAVKLLTAALRNPRASREDRGKLVDRTVQMLSRLLPLGDSGRRLVDVLLTQRAETTPEWNRFVGRACGELAVDGMPVRAGWVLPILLRGVDVLDGPVRDELHSTCVEWCAGNPGSGRTAELLARVLTDRTLPPEVRRRASVVACARLGPGTSRVSGAGRLLAAVLRDGNPGDPAEADRILAVGLDWLEVWVDDGTAAELLPQVAHRLRRDAGAGRATGEDVRRATGYLDAWLDRHPAAPTELRAGIQAHRDALARLALG</sequence>
<evidence type="ECO:0008006" key="3">
    <source>
        <dbReference type="Google" id="ProtNLM"/>
    </source>
</evidence>
<dbReference type="SUPFAM" id="SSF50494">
    <property type="entry name" value="Trypsin-like serine proteases"/>
    <property type="match status" value="1"/>
</dbReference>
<dbReference type="InterPro" id="IPR027417">
    <property type="entry name" value="P-loop_NTPase"/>
</dbReference>
<organism evidence="1 2">
    <name type="scientific">Plantactinospora endophytica</name>
    <dbReference type="NCBI Taxonomy" id="673535"/>
    <lineage>
        <taxon>Bacteria</taxon>
        <taxon>Bacillati</taxon>
        <taxon>Actinomycetota</taxon>
        <taxon>Actinomycetes</taxon>
        <taxon>Micromonosporales</taxon>
        <taxon>Micromonosporaceae</taxon>
        <taxon>Plantactinospora</taxon>
    </lineage>
</organism>
<evidence type="ECO:0000313" key="1">
    <source>
        <dbReference type="EMBL" id="GIG91174.1"/>
    </source>
</evidence>
<reference evidence="1 2" key="1">
    <citation type="submission" date="2021-01" db="EMBL/GenBank/DDBJ databases">
        <title>Whole genome shotgun sequence of Plantactinospora endophytica NBRC 110450.</title>
        <authorList>
            <person name="Komaki H."/>
            <person name="Tamura T."/>
        </authorList>
    </citation>
    <scope>NUCLEOTIDE SEQUENCE [LARGE SCALE GENOMIC DNA]</scope>
    <source>
        <strain evidence="1 2">NBRC 110450</strain>
    </source>
</reference>
<keyword evidence="2" id="KW-1185">Reference proteome</keyword>
<dbReference type="InterPro" id="IPR009003">
    <property type="entry name" value="Peptidase_S1_PA"/>
</dbReference>
<accession>A0ABQ4E957</accession>
<protein>
    <recommendedName>
        <fullName evidence="3">AAA+ ATPase domain-containing protein</fullName>
    </recommendedName>
</protein>
<dbReference type="EMBL" id="BONW01000034">
    <property type="protein sequence ID" value="GIG91174.1"/>
    <property type="molecule type" value="Genomic_DNA"/>
</dbReference>
<dbReference type="Gene3D" id="2.40.10.10">
    <property type="entry name" value="Trypsin-like serine proteases"/>
    <property type="match status" value="1"/>
</dbReference>
<comment type="caution">
    <text evidence="1">The sequence shown here is derived from an EMBL/GenBank/DDBJ whole genome shotgun (WGS) entry which is preliminary data.</text>
</comment>
<dbReference type="InterPro" id="IPR043504">
    <property type="entry name" value="Peptidase_S1_PA_chymotrypsin"/>
</dbReference>